<dbReference type="InterPro" id="IPR045087">
    <property type="entry name" value="Cu-oxidase_fam"/>
</dbReference>
<keyword evidence="2" id="KW-0479">Metal-binding</keyword>
<dbReference type="EMBL" id="CP022115">
    <property type="protein sequence ID" value="ASJ23455.1"/>
    <property type="molecule type" value="Genomic_DNA"/>
</dbReference>
<dbReference type="InterPro" id="IPR011706">
    <property type="entry name" value="Cu-oxidase_C"/>
</dbReference>
<dbReference type="PANTHER" id="PTHR11709">
    <property type="entry name" value="MULTI-COPPER OXIDASE"/>
    <property type="match status" value="1"/>
</dbReference>
<dbReference type="RefSeq" id="WP_088860106.1">
    <property type="nucleotide sequence ID" value="NZ_CP022115.1"/>
</dbReference>
<evidence type="ECO:0000256" key="1">
    <source>
        <dbReference type="ARBA" id="ARBA00004459"/>
    </source>
</evidence>
<dbReference type="Pfam" id="PF00394">
    <property type="entry name" value="Cu-oxidase"/>
    <property type="match status" value="1"/>
</dbReference>
<protein>
    <submittedName>
        <fullName evidence="9">Multicopper oxidase family protein, putative</fullName>
    </submittedName>
</protein>
<dbReference type="CDD" id="cd13881">
    <property type="entry name" value="CuRO_2_McoC_like"/>
    <property type="match status" value="1"/>
</dbReference>
<sequence>MQRRHLLTALASLPLWPLAARANPHAHHGMPAPASTPAAPAPVARQPLSGGASLREPARLANQSGTAGRFAGTLTLAETRHALLPGEPTRLWTYNGSVPGPVIELTAGDQVSLTLRNRLAESTTVHWHGLPVAPEFDGHPRQAIAPGNDFVARWQLPADWYGTYWYHPHPHGRTARQAAMGLAGAVLVRDPADPLAGLPESLLVISDQRFDTGNQVAAHTLADWMDGREGDVVLVNGQHRPRLTVAPGETRRLRVVNACAARYLRLAVPGARLVRVASDGGWLPAPQPVGDYLLVPGERSEFVVTFPHHAGTPLTLVSLPYARQKMMSPEQTAPVPLLDIGISSGREPAAPFTLPATLRPVVPLGTPVRRREIVLDERPHDMAAHAGHAMADPQRMVEGLFLIDGKTYDMDRVDLEARVGEVEAWEVVNRSHMDHPFHLHGGRFQLVAIDGRPVTPTWRDTVNLPPRSRLTLLTRFDHPGELLYHCHVLEHEDAGMMATLRVRA</sequence>
<dbReference type="InterPro" id="IPR002355">
    <property type="entry name" value="Cu_oxidase_Cu_BS"/>
</dbReference>
<dbReference type="GO" id="GO:0016491">
    <property type="term" value="F:oxidoreductase activity"/>
    <property type="evidence" value="ECO:0007669"/>
    <property type="project" value="UniProtKB-KW"/>
</dbReference>
<feature type="domain" description="Plastocyanin-like" evidence="7">
    <location>
        <begin position="396"/>
        <end position="503"/>
    </location>
</feature>
<dbReference type="Gene3D" id="2.60.40.420">
    <property type="entry name" value="Cupredoxins - blue copper proteins"/>
    <property type="match status" value="3"/>
</dbReference>
<keyword evidence="3" id="KW-0560">Oxidoreductase</keyword>
<feature type="chain" id="PRO_5012580364" evidence="5">
    <location>
        <begin position="23"/>
        <end position="504"/>
    </location>
</feature>
<dbReference type="OrthoDB" id="9757546at2"/>
<feature type="domain" description="Plastocyanin-like" evidence="6">
    <location>
        <begin position="222"/>
        <end position="308"/>
    </location>
</feature>
<comment type="subcellular location">
    <subcellularLocation>
        <location evidence="1">Cell outer membrane</location>
        <topology evidence="1">Lipid-anchor</topology>
    </subcellularLocation>
</comment>
<feature type="compositionally biased region" description="Low complexity" evidence="4">
    <location>
        <begin position="31"/>
        <end position="44"/>
    </location>
</feature>
<feature type="region of interest" description="Disordered" evidence="4">
    <location>
        <begin position="25"/>
        <end position="50"/>
    </location>
</feature>
<keyword evidence="5" id="KW-0732">Signal</keyword>
<feature type="domain" description="Plastocyanin-like" evidence="8">
    <location>
        <begin position="80"/>
        <end position="192"/>
    </location>
</feature>
<evidence type="ECO:0000313" key="9">
    <source>
        <dbReference type="EMBL" id="ASJ23455.1"/>
    </source>
</evidence>
<organism evidence="9 10">
    <name type="scientific">Laribacter hongkongensis</name>
    <dbReference type="NCBI Taxonomy" id="168471"/>
    <lineage>
        <taxon>Bacteria</taxon>
        <taxon>Pseudomonadati</taxon>
        <taxon>Pseudomonadota</taxon>
        <taxon>Betaproteobacteria</taxon>
        <taxon>Neisseriales</taxon>
        <taxon>Aquaspirillaceae</taxon>
        <taxon>Laribacter</taxon>
    </lineage>
</organism>
<evidence type="ECO:0000313" key="10">
    <source>
        <dbReference type="Proteomes" id="UP000197424"/>
    </source>
</evidence>
<dbReference type="SUPFAM" id="SSF49503">
    <property type="entry name" value="Cupredoxins"/>
    <property type="match status" value="3"/>
</dbReference>
<dbReference type="InterPro" id="IPR008972">
    <property type="entry name" value="Cupredoxin"/>
</dbReference>
<evidence type="ECO:0000259" key="6">
    <source>
        <dbReference type="Pfam" id="PF00394"/>
    </source>
</evidence>
<dbReference type="AlphaFoldDB" id="A0A248LG52"/>
<dbReference type="PANTHER" id="PTHR11709:SF2">
    <property type="entry name" value="MULTICOPPER OXIDASE LPR1"/>
    <property type="match status" value="1"/>
</dbReference>
<evidence type="ECO:0000256" key="4">
    <source>
        <dbReference type="SAM" id="MobiDB-lite"/>
    </source>
</evidence>
<accession>A0A248LG52</accession>
<dbReference type="CDD" id="cd13902">
    <property type="entry name" value="CuRO_3_McoC_like"/>
    <property type="match status" value="1"/>
</dbReference>
<evidence type="ECO:0000259" key="7">
    <source>
        <dbReference type="Pfam" id="PF07731"/>
    </source>
</evidence>
<evidence type="ECO:0000256" key="5">
    <source>
        <dbReference type="SAM" id="SignalP"/>
    </source>
</evidence>
<dbReference type="Pfam" id="PF07732">
    <property type="entry name" value="Cu-oxidase_3"/>
    <property type="match status" value="1"/>
</dbReference>
<dbReference type="InterPro" id="IPR011707">
    <property type="entry name" value="Cu-oxidase-like_N"/>
</dbReference>
<dbReference type="Proteomes" id="UP000197424">
    <property type="component" value="Chromosome"/>
</dbReference>
<dbReference type="InterPro" id="IPR001117">
    <property type="entry name" value="Cu-oxidase_2nd"/>
</dbReference>
<dbReference type="GO" id="GO:0009279">
    <property type="term" value="C:cell outer membrane"/>
    <property type="evidence" value="ECO:0007669"/>
    <property type="project" value="UniProtKB-SubCell"/>
</dbReference>
<evidence type="ECO:0000256" key="3">
    <source>
        <dbReference type="ARBA" id="ARBA00023002"/>
    </source>
</evidence>
<gene>
    <name evidence="9" type="ORF">LHGZ1_0624</name>
</gene>
<name>A0A248LG52_9NEIS</name>
<evidence type="ECO:0000259" key="8">
    <source>
        <dbReference type="Pfam" id="PF07732"/>
    </source>
</evidence>
<dbReference type="GO" id="GO:0005507">
    <property type="term" value="F:copper ion binding"/>
    <property type="evidence" value="ECO:0007669"/>
    <property type="project" value="InterPro"/>
</dbReference>
<proteinExistence type="predicted"/>
<reference evidence="10" key="1">
    <citation type="submission" date="2017-06" db="EMBL/GenBank/DDBJ databases">
        <title>Whole genome sequence of Laribacter hongkongensis LHGZ1.</title>
        <authorList>
            <person name="Chen D."/>
            <person name="Wu H."/>
            <person name="Chen J."/>
        </authorList>
    </citation>
    <scope>NUCLEOTIDE SEQUENCE [LARGE SCALE GENOMIC DNA]</scope>
    <source>
        <strain evidence="10">LHGZ1</strain>
    </source>
</reference>
<evidence type="ECO:0000256" key="2">
    <source>
        <dbReference type="ARBA" id="ARBA00022723"/>
    </source>
</evidence>
<feature type="signal peptide" evidence="5">
    <location>
        <begin position="1"/>
        <end position="22"/>
    </location>
</feature>
<dbReference type="PROSITE" id="PS00080">
    <property type="entry name" value="MULTICOPPER_OXIDASE2"/>
    <property type="match status" value="1"/>
</dbReference>
<dbReference type="Pfam" id="PF07731">
    <property type="entry name" value="Cu-oxidase_2"/>
    <property type="match status" value="1"/>
</dbReference>